<dbReference type="Proteomes" id="UP001464891">
    <property type="component" value="Unassembled WGS sequence"/>
</dbReference>
<dbReference type="EMBL" id="JAMPKM010000003">
    <property type="protein sequence ID" value="MEP0817068.1"/>
    <property type="molecule type" value="Genomic_DNA"/>
</dbReference>
<protein>
    <submittedName>
        <fullName evidence="2">Uncharacterized protein</fullName>
    </submittedName>
</protein>
<keyword evidence="1" id="KW-0812">Transmembrane</keyword>
<proteinExistence type="predicted"/>
<reference evidence="2 3" key="1">
    <citation type="submission" date="2022-04" db="EMBL/GenBank/DDBJ databases">
        <title>Positive selection, recombination, and allopatry shape intraspecific diversity of widespread and dominant cyanobacteria.</title>
        <authorList>
            <person name="Wei J."/>
            <person name="Shu W."/>
            <person name="Hu C."/>
        </authorList>
    </citation>
    <scope>NUCLEOTIDE SEQUENCE [LARGE SCALE GENOMIC DNA]</scope>
    <source>
        <strain evidence="2 3">GB2-A4</strain>
    </source>
</reference>
<organism evidence="2 3">
    <name type="scientific">Trichocoleus desertorum GB2-A4</name>
    <dbReference type="NCBI Taxonomy" id="2933944"/>
    <lineage>
        <taxon>Bacteria</taxon>
        <taxon>Bacillati</taxon>
        <taxon>Cyanobacteriota</taxon>
        <taxon>Cyanophyceae</taxon>
        <taxon>Leptolyngbyales</taxon>
        <taxon>Trichocoleusaceae</taxon>
        <taxon>Trichocoleus</taxon>
    </lineage>
</organism>
<keyword evidence="1" id="KW-1133">Transmembrane helix</keyword>
<keyword evidence="3" id="KW-1185">Reference proteome</keyword>
<evidence type="ECO:0000256" key="1">
    <source>
        <dbReference type="SAM" id="Phobius"/>
    </source>
</evidence>
<feature type="transmembrane region" description="Helical" evidence="1">
    <location>
        <begin position="80"/>
        <end position="105"/>
    </location>
</feature>
<gene>
    <name evidence="2" type="ORF">NC998_08155</name>
</gene>
<comment type="caution">
    <text evidence="2">The sequence shown here is derived from an EMBL/GenBank/DDBJ whole genome shotgun (WGS) entry which is preliminary data.</text>
</comment>
<name>A0ABV0J5L0_9CYAN</name>
<feature type="transmembrane region" description="Helical" evidence="1">
    <location>
        <begin position="12"/>
        <end position="33"/>
    </location>
</feature>
<accession>A0ABV0J5L0</accession>
<sequence length="118" mass="13171">MNSPRQPNQPFTLFAGIVTVSSTAVAVLALWLVPQFQSIAIGMSIPLITQFVFYSYRWIWLGAVLSGVVWFLAYRRSISWGWAWGALSSIELCTIAYAVLALLALHSLMFNMLEKVGQ</sequence>
<feature type="transmembrane region" description="Helical" evidence="1">
    <location>
        <begin position="54"/>
        <end position="74"/>
    </location>
</feature>
<evidence type="ECO:0000313" key="3">
    <source>
        <dbReference type="Proteomes" id="UP001464891"/>
    </source>
</evidence>
<evidence type="ECO:0000313" key="2">
    <source>
        <dbReference type="EMBL" id="MEP0817068.1"/>
    </source>
</evidence>
<dbReference type="RefSeq" id="WP_190439594.1">
    <property type="nucleotide sequence ID" value="NZ_JAMPKM010000003.1"/>
</dbReference>
<keyword evidence="1" id="KW-0472">Membrane</keyword>